<evidence type="ECO:0000313" key="2">
    <source>
        <dbReference type="Proteomes" id="UP001147752"/>
    </source>
</evidence>
<comment type="caution">
    <text evidence="1">The sequence shown here is derived from an EMBL/GenBank/DDBJ whole genome shotgun (WGS) entry which is preliminary data.</text>
</comment>
<protein>
    <submittedName>
        <fullName evidence="1">Uncharacterized protein</fullName>
    </submittedName>
</protein>
<reference evidence="1" key="2">
    <citation type="journal article" date="2023" name="IMA Fungus">
        <title>Comparative genomic study of the Penicillium genus elucidates a diverse pangenome and 15 lateral gene transfer events.</title>
        <authorList>
            <person name="Petersen C."/>
            <person name="Sorensen T."/>
            <person name="Nielsen M.R."/>
            <person name="Sondergaard T.E."/>
            <person name="Sorensen J.L."/>
            <person name="Fitzpatrick D.A."/>
            <person name="Frisvad J.C."/>
            <person name="Nielsen K.L."/>
        </authorList>
    </citation>
    <scope>NUCLEOTIDE SEQUENCE</scope>
    <source>
        <strain evidence="1">IBT 3081</strain>
    </source>
</reference>
<dbReference type="AlphaFoldDB" id="A0A9W9V8Q0"/>
<keyword evidence="2" id="KW-1185">Reference proteome</keyword>
<evidence type="ECO:0000313" key="1">
    <source>
        <dbReference type="EMBL" id="KAJ5373028.1"/>
    </source>
</evidence>
<gene>
    <name evidence="1" type="ORF">N7517_005034</name>
</gene>
<accession>A0A9W9V8Q0</accession>
<organism evidence="1 2">
    <name type="scientific">Penicillium concentricum</name>
    <dbReference type="NCBI Taxonomy" id="293559"/>
    <lineage>
        <taxon>Eukaryota</taxon>
        <taxon>Fungi</taxon>
        <taxon>Dikarya</taxon>
        <taxon>Ascomycota</taxon>
        <taxon>Pezizomycotina</taxon>
        <taxon>Eurotiomycetes</taxon>
        <taxon>Eurotiomycetidae</taxon>
        <taxon>Eurotiales</taxon>
        <taxon>Aspergillaceae</taxon>
        <taxon>Penicillium</taxon>
    </lineage>
</organism>
<feature type="non-terminal residue" evidence="1">
    <location>
        <position position="194"/>
    </location>
</feature>
<dbReference type="EMBL" id="JAPZBT010000002">
    <property type="protein sequence ID" value="KAJ5373028.1"/>
    <property type="molecule type" value="Genomic_DNA"/>
</dbReference>
<proteinExistence type="predicted"/>
<dbReference type="Proteomes" id="UP001147752">
    <property type="component" value="Unassembled WGS sequence"/>
</dbReference>
<dbReference type="RefSeq" id="XP_056579014.1">
    <property type="nucleotide sequence ID" value="XM_056722764.1"/>
</dbReference>
<name>A0A9W9V8Q0_9EURO</name>
<sequence length="194" mass="22391">QLKLLPPSLLPRPSKFSFYPRVLCYIEQRPTKSHHRTRLTSVNTPEEQAIAFLLTCWKILRRERYVAASFNPAFAQCLQIRNINWDNVSLDIGVNMTAEAASRKYYFSIVKNAKEFDRSDKYPEIPGDPSWQSVTAEEIGPIVIIEDSNDTLCSEDTLRILIHCPHPYLQPQGLVHLHIEPMTYLCLGNEDKYL</sequence>
<dbReference type="OrthoDB" id="5353914at2759"/>
<dbReference type="GeneID" id="81461947"/>
<reference evidence="1" key="1">
    <citation type="submission" date="2022-12" db="EMBL/GenBank/DDBJ databases">
        <authorList>
            <person name="Petersen C."/>
        </authorList>
    </citation>
    <scope>NUCLEOTIDE SEQUENCE</scope>
    <source>
        <strain evidence="1">IBT 3081</strain>
    </source>
</reference>